<proteinExistence type="inferred from homology"/>
<dbReference type="CDD" id="cd07814">
    <property type="entry name" value="SRPBCC_CalC_Aha1-like"/>
    <property type="match status" value="1"/>
</dbReference>
<evidence type="ECO:0000313" key="3">
    <source>
        <dbReference type="EMBL" id="GEP94041.1"/>
    </source>
</evidence>
<dbReference type="OrthoDB" id="287565at2"/>
<dbReference type="EMBL" id="BKAU01000001">
    <property type="protein sequence ID" value="GEP94041.1"/>
    <property type="molecule type" value="Genomic_DNA"/>
</dbReference>
<sequence length="155" mass="17736">MHHQHFTTTIIVDQSPLEVFNAVNNVRGWWSEGIQGNSSQLNDEFTFEVKDVHYSKQKLTEVIPGKKVVWLVTDSHLSFLEDKDEWTGTKAIFEISEAGNKTKLVFTHEGLLPEVECYKMCSPAWTEYVQHSLFNLITTGKGDPNLEGRRIKAIK</sequence>
<dbReference type="Pfam" id="PF08327">
    <property type="entry name" value="AHSA1"/>
    <property type="match status" value="1"/>
</dbReference>
<evidence type="ECO:0000256" key="1">
    <source>
        <dbReference type="ARBA" id="ARBA00006817"/>
    </source>
</evidence>
<feature type="domain" description="Activator of Hsp90 ATPase homologue 1/2-like C-terminal" evidence="2">
    <location>
        <begin position="27"/>
        <end position="131"/>
    </location>
</feature>
<reference evidence="3 4" key="1">
    <citation type="submission" date="2019-07" db="EMBL/GenBank/DDBJ databases">
        <title>Whole genome shotgun sequence of Chitinophaga cymbidii NBRC 109752.</title>
        <authorList>
            <person name="Hosoyama A."/>
            <person name="Uohara A."/>
            <person name="Ohji S."/>
            <person name="Ichikawa N."/>
        </authorList>
    </citation>
    <scope>NUCLEOTIDE SEQUENCE [LARGE SCALE GENOMIC DNA]</scope>
    <source>
        <strain evidence="3 4">NBRC 109752</strain>
    </source>
</reference>
<dbReference type="InterPro" id="IPR023393">
    <property type="entry name" value="START-like_dom_sf"/>
</dbReference>
<comment type="similarity">
    <text evidence="1">Belongs to the AHA1 family.</text>
</comment>
<dbReference type="Gene3D" id="3.30.530.20">
    <property type="match status" value="1"/>
</dbReference>
<evidence type="ECO:0000259" key="2">
    <source>
        <dbReference type="Pfam" id="PF08327"/>
    </source>
</evidence>
<evidence type="ECO:0000313" key="4">
    <source>
        <dbReference type="Proteomes" id="UP000321436"/>
    </source>
</evidence>
<accession>A0A512REB2</accession>
<name>A0A512REB2_9BACT</name>
<dbReference type="AlphaFoldDB" id="A0A512REB2"/>
<dbReference type="SUPFAM" id="SSF55961">
    <property type="entry name" value="Bet v1-like"/>
    <property type="match status" value="1"/>
</dbReference>
<dbReference type="Proteomes" id="UP000321436">
    <property type="component" value="Unassembled WGS sequence"/>
</dbReference>
<organism evidence="3 4">
    <name type="scientific">Chitinophaga cymbidii</name>
    <dbReference type="NCBI Taxonomy" id="1096750"/>
    <lineage>
        <taxon>Bacteria</taxon>
        <taxon>Pseudomonadati</taxon>
        <taxon>Bacteroidota</taxon>
        <taxon>Chitinophagia</taxon>
        <taxon>Chitinophagales</taxon>
        <taxon>Chitinophagaceae</taxon>
        <taxon>Chitinophaga</taxon>
    </lineage>
</organism>
<comment type="caution">
    <text evidence="3">The sequence shown here is derived from an EMBL/GenBank/DDBJ whole genome shotgun (WGS) entry which is preliminary data.</text>
</comment>
<dbReference type="InterPro" id="IPR013538">
    <property type="entry name" value="ASHA1/2-like_C"/>
</dbReference>
<protein>
    <submittedName>
        <fullName evidence="3">Activator of HSP90 ATPase</fullName>
    </submittedName>
</protein>
<dbReference type="RefSeq" id="WP_146857539.1">
    <property type="nucleotide sequence ID" value="NZ_BKAU01000001.1"/>
</dbReference>
<gene>
    <name evidence="3" type="ORF">CCY01nite_03010</name>
</gene>
<keyword evidence="4" id="KW-1185">Reference proteome</keyword>